<dbReference type="InterPro" id="IPR021474">
    <property type="entry name" value="DUF3127"/>
</dbReference>
<name>A0A5P8E5E3_9BACT</name>
<dbReference type="EMBL" id="CP033459">
    <property type="protein sequence ID" value="QFQ12130.1"/>
    <property type="molecule type" value="Genomic_DNA"/>
</dbReference>
<protein>
    <submittedName>
        <fullName evidence="2">DUF3127 domain-containing protein</fullName>
    </submittedName>
</protein>
<dbReference type="Proteomes" id="UP000249375">
    <property type="component" value="Chromosome"/>
</dbReference>
<dbReference type="RefSeq" id="WP_111898575.1">
    <property type="nucleotide sequence ID" value="NZ_CP033459.1"/>
</dbReference>
<feature type="compositionally biased region" description="Acidic residues" evidence="1">
    <location>
        <begin position="117"/>
        <end position="127"/>
    </location>
</feature>
<dbReference type="AlphaFoldDB" id="A0A5P8E5E3"/>
<feature type="compositionally biased region" description="Pro residues" evidence="1">
    <location>
        <begin position="104"/>
        <end position="114"/>
    </location>
</feature>
<dbReference type="KEGG" id="alq:C7Y71_003340"/>
<evidence type="ECO:0000256" key="1">
    <source>
        <dbReference type="SAM" id="MobiDB-lite"/>
    </source>
</evidence>
<organism evidence="2 3">
    <name type="scientific">Pseudoprevotella muciniphila</name>
    <dbReference type="NCBI Taxonomy" id="2133944"/>
    <lineage>
        <taxon>Bacteria</taxon>
        <taxon>Pseudomonadati</taxon>
        <taxon>Bacteroidota</taxon>
        <taxon>Bacteroidia</taxon>
        <taxon>Bacteroidales</taxon>
        <taxon>Prevotellaceae</taxon>
        <taxon>Pseudoprevotella</taxon>
    </lineage>
</organism>
<dbReference type="OrthoDB" id="598142at2"/>
<dbReference type="Pfam" id="PF11325">
    <property type="entry name" value="DUF3127"/>
    <property type="match status" value="1"/>
</dbReference>
<proteinExistence type="predicted"/>
<keyword evidence="3" id="KW-1185">Reference proteome</keyword>
<gene>
    <name evidence="2" type="ORF">C7Y71_003340</name>
</gene>
<feature type="compositionally biased region" description="Low complexity" evidence="1">
    <location>
        <begin position="92"/>
        <end position="103"/>
    </location>
</feature>
<sequence length="127" mass="14576">MELTGKIIHALEPKSGTSQKTGNPWKMQEFVLETLEQYPRKLFFNVFGEDRLREMNIKVGEILTVSFDIDAREYNGRWYTDIRAWRVQREGQQPAQQAQAAAPAPQPEPIPAPTEAPMEEDSDDLPF</sequence>
<evidence type="ECO:0000313" key="2">
    <source>
        <dbReference type="EMBL" id="QFQ12130.1"/>
    </source>
</evidence>
<accession>A0A5P8E5E3</accession>
<reference evidence="2 3" key="1">
    <citation type="submission" date="2018-11" db="EMBL/GenBank/DDBJ databases">
        <authorList>
            <person name="Na S.W."/>
            <person name="Baik M."/>
        </authorList>
    </citation>
    <scope>NUCLEOTIDE SEQUENCE [LARGE SCALE GENOMIC DNA]</scope>
    <source>
        <strain evidence="2 3">E39</strain>
    </source>
</reference>
<feature type="region of interest" description="Disordered" evidence="1">
    <location>
        <begin position="89"/>
        <end position="127"/>
    </location>
</feature>
<evidence type="ECO:0000313" key="3">
    <source>
        <dbReference type="Proteomes" id="UP000249375"/>
    </source>
</evidence>